<evidence type="ECO:0000313" key="1">
    <source>
        <dbReference type="EMBL" id="XFD40191.1"/>
    </source>
</evidence>
<protein>
    <submittedName>
        <fullName evidence="1">CrcB family protein</fullName>
    </submittedName>
</protein>
<sequence>MDELLIALFAIFGGMARLGIDTLLPIAVFPVPTMLINLIGCFLLAFINATIAISQKFPAQLSLAMGTGMIGAFTTFSTFSLEIVKLIINHHLFVAAVYLIVSIVLGIIMAWLGDFIGKKITSQKMRGDQ</sequence>
<reference evidence="1" key="1">
    <citation type="submission" date="2024-08" db="EMBL/GenBank/DDBJ databases">
        <title>Lentilactobacillus sp. nov., isolated from tree bark.</title>
        <authorList>
            <person name="Phuengjayaem S."/>
            <person name="Tanasupawat S."/>
        </authorList>
    </citation>
    <scope>NUCLEOTIDE SEQUENCE</scope>
    <source>
        <strain evidence="1">SPB1-3</strain>
    </source>
</reference>
<evidence type="ECO:0000313" key="2">
    <source>
        <dbReference type="Proteomes" id="UP001149860"/>
    </source>
</evidence>
<dbReference type="EMBL" id="CP168151">
    <property type="protein sequence ID" value="XFD40191.1"/>
    <property type="molecule type" value="Genomic_DNA"/>
</dbReference>
<name>A0ACD5DGB2_9LACO</name>
<keyword evidence="2" id="KW-1185">Reference proteome</keyword>
<dbReference type="Proteomes" id="UP001149860">
    <property type="component" value="Chromosome"/>
</dbReference>
<proteinExistence type="predicted"/>
<gene>
    <name evidence="1" type="ORF">O0236_002430</name>
</gene>
<accession>A0ACD5DGB2</accession>
<organism evidence="1 2">
    <name type="scientific">Lentilactobacillus terminaliae</name>
    <dbReference type="NCBI Taxonomy" id="3003483"/>
    <lineage>
        <taxon>Bacteria</taxon>
        <taxon>Bacillati</taxon>
        <taxon>Bacillota</taxon>
        <taxon>Bacilli</taxon>
        <taxon>Lactobacillales</taxon>
        <taxon>Lactobacillaceae</taxon>
        <taxon>Lentilactobacillus</taxon>
    </lineage>
</organism>